<evidence type="ECO:0000313" key="1">
    <source>
        <dbReference type="EMBL" id="GCC51400.1"/>
    </source>
</evidence>
<reference evidence="1 2" key="1">
    <citation type="submission" date="2018-11" db="EMBL/GenBank/DDBJ databases">
        <title>Chryseotalea sanarue gen. nov., sp., nov., a member of the family Cytophagaceae, isolated from a brackish lake in Hamamatsu Japan.</title>
        <authorList>
            <person name="Maejima Y."/>
            <person name="Iino T."/>
            <person name="Muraguchi Y."/>
            <person name="Fukuda K."/>
            <person name="Ohkuma M."/>
            <person name="Moriuchi R."/>
            <person name="Dohra H."/>
            <person name="Kimbara K."/>
            <person name="Shintani M."/>
        </authorList>
    </citation>
    <scope>NUCLEOTIDE SEQUENCE [LARGE SCALE GENOMIC DNA]</scope>
    <source>
        <strain evidence="1 2">Ys</strain>
    </source>
</reference>
<sequence length="74" mass="7981">MDLAKHRAMKESISLRNLLLLAGILVALIAASLLLSGTISFTAYLPTPKLPAVDTLKTAKIFVDKIINAIYASR</sequence>
<protein>
    <submittedName>
        <fullName evidence="1">Uncharacterized protein</fullName>
    </submittedName>
</protein>
<name>A0A401U937_9BACT</name>
<dbReference type="EMBL" id="BHXQ01000003">
    <property type="protein sequence ID" value="GCC51400.1"/>
    <property type="molecule type" value="Genomic_DNA"/>
</dbReference>
<gene>
    <name evidence="1" type="ORF">SanaruYs_16250</name>
</gene>
<dbReference type="RefSeq" id="WP_148115040.1">
    <property type="nucleotide sequence ID" value="NZ_BHXQ01000003.1"/>
</dbReference>
<keyword evidence="2" id="KW-1185">Reference proteome</keyword>
<proteinExistence type="predicted"/>
<accession>A0A401U937</accession>
<dbReference type="Proteomes" id="UP000288227">
    <property type="component" value="Unassembled WGS sequence"/>
</dbReference>
<evidence type="ECO:0000313" key="2">
    <source>
        <dbReference type="Proteomes" id="UP000288227"/>
    </source>
</evidence>
<dbReference type="AlphaFoldDB" id="A0A401U937"/>
<comment type="caution">
    <text evidence="1">The sequence shown here is derived from an EMBL/GenBank/DDBJ whole genome shotgun (WGS) entry which is preliminary data.</text>
</comment>
<organism evidence="1 2">
    <name type="scientific">Chryseotalea sanaruensis</name>
    <dbReference type="NCBI Taxonomy" id="2482724"/>
    <lineage>
        <taxon>Bacteria</taxon>
        <taxon>Pseudomonadati</taxon>
        <taxon>Bacteroidota</taxon>
        <taxon>Cytophagia</taxon>
        <taxon>Cytophagales</taxon>
        <taxon>Chryseotaleaceae</taxon>
        <taxon>Chryseotalea</taxon>
    </lineage>
</organism>